<proteinExistence type="predicted"/>
<dbReference type="OrthoDB" id="5345494at2759"/>
<organism evidence="1 2">
    <name type="scientific">Teratosphaeria nubilosa</name>
    <dbReference type="NCBI Taxonomy" id="161662"/>
    <lineage>
        <taxon>Eukaryota</taxon>
        <taxon>Fungi</taxon>
        <taxon>Dikarya</taxon>
        <taxon>Ascomycota</taxon>
        <taxon>Pezizomycotina</taxon>
        <taxon>Dothideomycetes</taxon>
        <taxon>Dothideomycetidae</taxon>
        <taxon>Mycosphaerellales</taxon>
        <taxon>Teratosphaeriaceae</taxon>
        <taxon>Teratosphaeria</taxon>
    </lineage>
</organism>
<name>A0A6G1KTL2_9PEZI</name>
<dbReference type="Proteomes" id="UP000799436">
    <property type="component" value="Unassembled WGS sequence"/>
</dbReference>
<evidence type="ECO:0000313" key="2">
    <source>
        <dbReference type="Proteomes" id="UP000799436"/>
    </source>
</evidence>
<dbReference type="AlphaFoldDB" id="A0A6G1KTL2"/>
<gene>
    <name evidence="1" type="ORF">EJ03DRAFT_332545</name>
</gene>
<evidence type="ECO:0000313" key="1">
    <source>
        <dbReference type="EMBL" id="KAF2763662.1"/>
    </source>
</evidence>
<keyword evidence="2" id="KW-1185">Reference proteome</keyword>
<reference evidence="1" key="1">
    <citation type="journal article" date="2020" name="Stud. Mycol.">
        <title>101 Dothideomycetes genomes: a test case for predicting lifestyles and emergence of pathogens.</title>
        <authorList>
            <person name="Haridas S."/>
            <person name="Albert R."/>
            <person name="Binder M."/>
            <person name="Bloem J."/>
            <person name="Labutti K."/>
            <person name="Salamov A."/>
            <person name="Andreopoulos B."/>
            <person name="Baker S."/>
            <person name="Barry K."/>
            <person name="Bills G."/>
            <person name="Bluhm B."/>
            <person name="Cannon C."/>
            <person name="Castanera R."/>
            <person name="Culley D."/>
            <person name="Daum C."/>
            <person name="Ezra D."/>
            <person name="Gonzalez J."/>
            <person name="Henrissat B."/>
            <person name="Kuo A."/>
            <person name="Liang C."/>
            <person name="Lipzen A."/>
            <person name="Lutzoni F."/>
            <person name="Magnuson J."/>
            <person name="Mondo S."/>
            <person name="Nolan M."/>
            <person name="Ohm R."/>
            <person name="Pangilinan J."/>
            <person name="Park H.-J."/>
            <person name="Ramirez L."/>
            <person name="Alfaro M."/>
            <person name="Sun H."/>
            <person name="Tritt A."/>
            <person name="Yoshinaga Y."/>
            <person name="Zwiers L.-H."/>
            <person name="Turgeon B."/>
            <person name="Goodwin S."/>
            <person name="Spatafora J."/>
            <person name="Crous P."/>
            <person name="Grigoriev I."/>
        </authorList>
    </citation>
    <scope>NUCLEOTIDE SEQUENCE</scope>
    <source>
        <strain evidence="1">CBS 116005</strain>
    </source>
</reference>
<dbReference type="EMBL" id="ML995978">
    <property type="protein sequence ID" value="KAF2763662.1"/>
    <property type="molecule type" value="Genomic_DNA"/>
</dbReference>
<sequence>MHADALDRLPPTLIDLLATAVVLRHTAPYIPVRGLLDLAATCTTTRSLIDDQPDAWRHLDLTCIKSAQIDSGPIDVGGVSWRAERMDESLTEDDFYAGPLRGILNRFHSRWTLQYVQTLILDGLSVPADLVREIVSEDRYRVKVLSIREAKNLNQGKLQQVLRYICRPTRPGATPKLKALYFFGPKDAAWNVVSQQQRLAGSQALGVTASPGAQVGAQWDTRCTSPLTADLFDEESKWYQPTGRALRRPQSDWPDTLQLCKGLIAFDAVLCRGPRHDITQVDSKDFLQPTIATIALGPAGCGTCHTSPETPAVFGESHASALPLLAPPPLHSSTTRAAQIPHHRDKHHNPPKLILRCEDCLRGRWCERCNRWWCEPCYQEPLPRTHLRTELQHAELREHLASSPPPAPGPHIKAIGVRRDCWGCGRICDACRTVRMRLCRVCRQEFCPEHDTGSRLHEVRGAVVCLTGGWC</sequence>
<protein>
    <recommendedName>
        <fullName evidence="3">F-box domain-containing protein</fullName>
    </recommendedName>
</protein>
<accession>A0A6G1KTL2</accession>
<evidence type="ECO:0008006" key="3">
    <source>
        <dbReference type="Google" id="ProtNLM"/>
    </source>
</evidence>